<evidence type="ECO:0000313" key="9">
    <source>
        <dbReference type="Proteomes" id="UP001241169"/>
    </source>
</evidence>
<evidence type="ECO:0000259" key="7">
    <source>
        <dbReference type="Pfam" id="PF14378"/>
    </source>
</evidence>
<accession>A0ABQ9SZX5</accession>
<dbReference type="GeneID" id="85370513"/>
<organism evidence="8 9">
    <name type="scientific">Colletotrichum paranaense</name>
    <dbReference type="NCBI Taxonomy" id="1914294"/>
    <lineage>
        <taxon>Eukaryota</taxon>
        <taxon>Fungi</taxon>
        <taxon>Dikarya</taxon>
        <taxon>Ascomycota</taxon>
        <taxon>Pezizomycotina</taxon>
        <taxon>Sordariomycetes</taxon>
        <taxon>Hypocreomycetidae</taxon>
        <taxon>Glomerellales</taxon>
        <taxon>Glomerellaceae</taxon>
        <taxon>Colletotrichum</taxon>
        <taxon>Colletotrichum acutatum species complex</taxon>
    </lineage>
</organism>
<keyword evidence="3 6" id="KW-1133">Transmembrane helix</keyword>
<feature type="region of interest" description="Disordered" evidence="5">
    <location>
        <begin position="150"/>
        <end position="169"/>
    </location>
</feature>
<dbReference type="PANTHER" id="PTHR31310">
    <property type="match status" value="1"/>
</dbReference>
<evidence type="ECO:0000256" key="3">
    <source>
        <dbReference type="ARBA" id="ARBA00022989"/>
    </source>
</evidence>
<keyword evidence="4 6" id="KW-0472">Membrane</keyword>
<gene>
    <name evidence="8" type="ORF">CPAR01_02326</name>
</gene>
<feature type="transmembrane region" description="Helical" evidence="6">
    <location>
        <begin position="298"/>
        <end position="317"/>
    </location>
</feature>
<name>A0ABQ9SZX5_9PEZI</name>
<proteinExistence type="predicted"/>
<evidence type="ECO:0000313" key="8">
    <source>
        <dbReference type="EMBL" id="KAK1544824.1"/>
    </source>
</evidence>
<keyword evidence="2 6" id="KW-0812">Transmembrane</keyword>
<feature type="compositionally biased region" description="Basic and acidic residues" evidence="5">
    <location>
        <begin position="150"/>
        <end position="159"/>
    </location>
</feature>
<feature type="transmembrane region" description="Helical" evidence="6">
    <location>
        <begin position="451"/>
        <end position="472"/>
    </location>
</feature>
<comment type="subcellular location">
    <subcellularLocation>
        <location evidence="1">Membrane</location>
        <topology evidence="1">Multi-pass membrane protein</topology>
    </subcellularLocation>
</comment>
<feature type="transmembrane region" description="Helical" evidence="6">
    <location>
        <begin position="478"/>
        <end position="501"/>
    </location>
</feature>
<comment type="caution">
    <text evidence="8">The sequence shown here is derived from an EMBL/GenBank/DDBJ whole genome shotgun (WGS) entry which is preliminary data.</text>
</comment>
<dbReference type="Pfam" id="PF14378">
    <property type="entry name" value="PAP2_3"/>
    <property type="match status" value="2"/>
</dbReference>
<evidence type="ECO:0000256" key="2">
    <source>
        <dbReference type="ARBA" id="ARBA00022692"/>
    </source>
</evidence>
<dbReference type="Proteomes" id="UP001241169">
    <property type="component" value="Unassembled WGS sequence"/>
</dbReference>
<evidence type="ECO:0000256" key="4">
    <source>
        <dbReference type="ARBA" id="ARBA00023136"/>
    </source>
</evidence>
<sequence>MRSPLMWTVAGGGSANFASKDEEGEDSLGGCAKHGMGCWIRYLTFTQSAKATNPVTLYTVGQGPACLLKPLSLIAVSIVGCLFRHQSLSHSVTRGKKEKIQEGNMGIGAVAEPLVVITLLFGGTWFNRNIGDTNAYDNLGWKGAGLDDAEHKRSDERRSGNSTPDSEESLLSLGAWSSSSTLTPQEEPPRRSRRIKFFGYQRIVTTPNTRVYKDRLLSRVLRKFPFLVEAWYWALIYWVYQVGRAFTALTLNEGTVDVARKHALQLIHLEQRLHVFIEVPVQQYFLQMPTVMHWINRIYSFIHIPGTILFLVILYFITTTRKRRAVSAKLGGNENIRWNSAGPALYEARRRTMATCNLLAFVVFTLWPCMPPRLLSDPNYNGPDAGEAKSFGFVDTVHSSTGESSVWTTNKFCNQYAAMPSLHFGYSLLIGLTVATLPLPSIRSRPWKRFAIVAVGMAYPALILTAIVATANHFVLDAVAGAIVCGLAWNCNGVLLNLLVVEDYFLRLLRIHKPVNWTDPEATIDTNEWKPSTVLDEI</sequence>
<evidence type="ECO:0000256" key="5">
    <source>
        <dbReference type="SAM" id="MobiDB-lite"/>
    </source>
</evidence>
<evidence type="ECO:0000256" key="6">
    <source>
        <dbReference type="SAM" id="Phobius"/>
    </source>
</evidence>
<keyword evidence="9" id="KW-1185">Reference proteome</keyword>
<feature type="domain" description="Inositolphosphotransferase Aur1/Ipt1" evidence="7">
    <location>
        <begin position="265"/>
        <end position="327"/>
    </location>
</feature>
<feature type="domain" description="Inositolphosphotransferase Aur1/Ipt1" evidence="7">
    <location>
        <begin position="343"/>
        <end position="489"/>
    </location>
</feature>
<dbReference type="CDD" id="cd03386">
    <property type="entry name" value="PAP2_Aur1_like"/>
    <property type="match status" value="1"/>
</dbReference>
<protein>
    <submittedName>
        <fullName evidence="8">Integral membrane protein</fullName>
    </submittedName>
</protein>
<feature type="transmembrane region" description="Helical" evidence="6">
    <location>
        <begin position="421"/>
        <end position="439"/>
    </location>
</feature>
<feature type="transmembrane region" description="Helical" evidence="6">
    <location>
        <begin position="356"/>
        <end position="375"/>
    </location>
</feature>
<dbReference type="RefSeq" id="XP_060353942.1">
    <property type="nucleotide sequence ID" value="XM_060486614.1"/>
</dbReference>
<reference evidence="8 9" key="1">
    <citation type="submission" date="2016-10" db="EMBL/GenBank/DDBJ databases">
        <title>The genome sequence of Colletotrichum fioriniae PJ7.</title>
        <authorList>
            <person name="Baroncelli R."/>
        </authorList>
    </citation>
    <scope>NUCLEOTIDE SEQUENCE [LARGE SCALE GENOMIC DNA]</scope>
    <source>
        <strain evidence="8 9">IMI 384185</strain>
    </source>
</reference>
<dbReference type="PANTHER" id="PTHR31310:SF7">
    <property type="entry name" value="PA-PHOSPHATASE RELATED-FAMILY PROTEIN DDB_G0268928"/>
    <property type="match status" value="1"/>
</dbReference>
<dbReference type="EMBL" id="MOPA01000002">
    <property type="protein sequence ID" value="KAK1544824.1"/>
    <property type="molecule type" value="Genomic_DNA"/>
</dbReference>
<dbReference type="InterPro" id="IPR026841">
    <property type="entry name" value="Aur1/Ipt1"/>
</dbReference>
<evidence type="ECO:0000256" key="1">
    <source>
        <dbReference type="ARBA" id="ARBA00004141"/>
    </source>
</evidence>
<feature type="transmembrane region" description="Helical" evidence="6">
    <location>
        <begin position="220"/>
        <end position="240"/>
    </location>
</feature>
<dbReference type="InterPro" id="IPR052185">
    <property type="entry name" value="IPC_Synthase-Related"/>
</dbReference>